<accession>A0A9Q3KF00</accession>
<protein>
    <submittedName>
        <fullName evidence="2">Uncharacterized protein</fullName>
    </submittedName>
</protein>
<dbReference type="EMBL" id="AVOT02107321">
    <property type="protein sequence ID" value="MBW0580348.1"/>
    <property type="molecule type" value="Genomic_DNA"/>
</dbReference>
<dbReference type="AlphaFoldDB" id="A0A9Q3KF00"/>
<proteinExistence type="predicted"/>
<organism evidence="2 3">
    <name type="scientific">Austropuccinia psidii MF-1</name>
    <dbReference type="NCBI Taxonomy" id="1389203"/>
    <lineage>
        <taxon>Eukaryota</taxon>
        <taxon>Fungi</taxon>
        <taxon>Dikarya</taxon>
        <taxon>Basidiomycota</taxon>
        <taxon>Pucciniomycotina</taxon>
        <taxon>Pucciniomycetes</taxon>
        <taxon>Pucciniales</taxon>
        <taxon>Sphaerophragmiaceae</taxon>
        <taxon>Austropuccinia</taxon>
    </lineage>
</organism>
<comment type="caution">
    <text evidence="2">The sequence shown here is derived from an EMBL/GenBank/DDBJ whole genome shotgun (WGS) entry which is preliminary data.</text>
</comment>
<evidence type="ECO:0000313" key="2">
    <source>
        <dbReference type="EMBL" id="MBW0580348.1"/>
    </source>
</evidence>
<keyword evidence="3" id="KW-1185">Reference proteome</keyword>
<dbReference type="Proteomes" id="UP000765509">
    <property type="component" value="Unassembled WGS sequence"/>
</dbReference>
<evidence type="ECO:0000256" key="1">
    <source>
        <dbReference type="SAM" id="MobiDB-lite"/>
    </source>
</evidence>
<name>A0A9Q3KF00_9BASI</name>
<reference evidence="2" key="1">
    <citation type="submission" date="2021-03" db="EMBL/GenBank/DDBJ databases">
        <title>Draft genome sequence of rust myrtle Austropuccinia psidii MF-1, a brazilian biotype.</title>
        <authorList>
            <person name="Quecine M.C."/>
            <person name="Pachon D.M.R."/>
            <person name="Bonatelli M.L."/>
            <person name="Correr F.H."/>
            <person name="Franceschini L.M."/>
            <person name="Leite T.F."/>
            <person name="Margarido G.R.A."/>
            <person name="Almeida C.A."/>
            <person name="Ferrarezi J.A."/>
            <person name="Labate C.A."/>
        </authorList>
    </citation>
    <scope>NUCLEOTIDE SEQUENCE</scope>
    <source>
        <strain evidence="2">MF-1</strain>
    </source>
</reference>
<sequence>MLVDHLKKNPLNIHTTAKEFHDMWKGTCNTAARCISQAKEYNKKRYDKTHKEPDFREGVQVLVSTLNFNKLKAPNGGQTTEEFSRKHPVFPGSLLGPYLQRGEDKFPSRNKSQNPQDKVEVEDSSGPVKKIMKAMNIRLNGNNHRQYLVIFKHQTADKGNLLAEDAILDGELHLRIFRASKRA</sequence>
<gene>
    <name evidence="2" type="ORF">O181_120063</name>
</gene>
<feature type="region of interest" description="Disordered" evidence="1">
    <location>
        <begin position="102"/>
        <end position="126"/>
    </location>
</feature>
<evidence type="ECO:0000313" key="3">
    <source>
        <dbReference type="Proteomes" id="UP000765509"/>
    </source>
</evidence>